<accession>A0A6I3STA1</accession>
<gene>
    <name evidence="2" type="ORF">GM672_06640</name>
</gene>
<evidence type="ECO:0000313" key="2">
    <source>
        <dbReference type="EMBL" id="MTV52413.1"/>
    </source>
</evidence>
<dbReference type="EMBL" id="WNKZ01000012">
    <property type="protein sequence ID" value="MTV52413.1"/>
    <property type="molecule type" value="Genomic_DNA"/>
</dbReference>
<dbReference type="Gene3D" id="1.25.40.20">
    <property type="entry name" value="Ankyrin repeat-containing domain"/>
    <property type="match status" value="1"/>
</dbReference>
<dbReference type="Proteomes" id="UP000430634">
    <property type="component" value="Unassembled WGS sequence"/>
</dbReference>
<dbReference type="Pfam" id="PF00023">
    <property type="entry name" value="Ank"/>
    <property type="match status" value="1"/>
</dbReference>
<reference evidence="2 3" key="1">
    <citation type="submission" date="2019-11" db="EMBL/GenBank/DDBJ databases">
        <title>Type strains purchased from KCTC, JCM and DSMZ.</title>
        <authorList>
            <person name="Lu H."/>
        </authorList>
    </citation>
    <scope>NUCLEOTIDE SEQUENCE [LARGE SCALE GENOMIC DNA]</scope>
    <source>
        <strain evidence="2 3">KCTC 52429</strain>
    </source>
</reference>
<sequence>MYHAVRKGQAAMAEVLVRHGANVNARDNEGRTALALALGKTPASIIGTGPPVPAMVPLLRERGATE</sequence>
<dbReference type="InterPro" id="IPR036770">
    <property type="entry name" value="Ankyrin_rpt-contain_sf"/>
</dbReference>
<organism evidence="2 3">
    <name type="scientific">Pseudoduganella buxea</name>
    <dbReference type="NCBI Taxonomy" id="1949069"/>
    <lineage>
        <taxon>Bacteria</taxon>
        <taxon>Pseudomonadati</taxon>
        <taxon>Pseudomonadota</taxon>
        <taxon>Betaproteobacteria</taxon>
        <taxon>Burkholderiales</taxon>
        <taxon>Oxalobacteraceae</taxon>
        <taxon>Telluria group</taxon>
        <taxon>Pseudoduganella</taxon>
    </lineage>
</organism>
<evidence type="ECO:0000256" key="1">
    <source>
        <dbReference type="PROSITE-ProRule" id="PRU00023"/>
    </source>
</evidence>
<feature type="repeat" description="ANK" evidence="1">
    <location>
        <begin position="1"/>
        <end position="28"/>
    </location>
</feature>
<dbReference type="AlphaFoldDB" id="A0A6I3STA1"/>
<comment type="caution">
    <text evidence="2">The sequence shown here is derived from an EMBL/GenBank/DDBJ whole genome shotgun (WGS) entry which is preliminary data.</text>
</comment>
<name>A0A6I3STA1_9BURK</name>
<dbReference type="OrthoDB" id="8913683at2"/>
<dbReference type="PROSITE" id="PS50088">
    <property type="entry name" value="ANK_REPEAT"/>
    <property type="match status" value="1"/>
</dbReference>
<proteinExistence type="predicted"/>
<protein>
    <submittedName>
        <fullName evidence="2">Uncharacterized protein</fullName>
    </submittedName>
</protein>
<evidence type="ECO:0000313" key="3">
    <source>
        <dbReference type="Proteomes" id="UP000430634"/>
    </source>
</evidence>
<dbReference type="SUPFAM" id="SSF48403">
    <property type="entry name" value="Ankyrin repeat"/>
    <property type="match status" value="1"/>
</dbReference>
<dbReference type="InterPro" id="IPR002110">
    <property type="entry name" value="Ankyrin_rpt"/>
</dbReference>
<dbReference type="PROSITE" id="PS50297">
    <property type="entry name" value="ANK_REP_REGION"/>
    <property type="match status" value="1"/>
</dbReference>
<keyword evidence="1" id="KW-0040">ANK repeat</keyword>